<reference evidence="3 5" key="2">
    <citation type="journal article" date="2013" name="Nature">
        <title>Insights into bilaterian evolution from three spiralian genomes.</title>
        <authorList>
            <person name="Simakov O."/>
            <person name="Marletaz F."/>
            <person name="Cho S.J."/>
            <person name="Edsinger-Gonzales E."/>
            <person name="Havlak P."/>
            <person name="Hellsten U."/>
            <person name="Kuo D.H."/>
            <person name="Larsson T."/>
            <person name="Lv J."/>
            <person name="Arendt D."/>
            <person name="Savage R."/>
            <person name="Osoegawa K."/>
            <person name="de Jong P."/>
            <person name="Grimwood J."/>
            <person name="Chapman J.A."/>
            <person name="Shapiro H."/>
            <person name="Aerts A."/>
            <person name="Otillar R.P."/>
            <person name="Terry A.Y."/>
            <person name="Boore J.L."/>
            <person name="Grigoriev I.V."/>
            <person name="Lindberg D.R."/>
            <person name="Seaver E.C."/>
            <person name="Weisblat D.A."/>
            <person name="Putnam N.H."/>
            <person name="Rokhsar D.S."/>
        </authorList>
    </citation>
    <scope>NUCLEOTIDE SEQUENCE</scope>
    <source>
        <strain evidence="3 5">I ESC-2004</strain>
    </source>
</reference>
<dbReference type="InterPro" id="IPR058599">
    <property type="entry name" value="PHAT_Smg/ZCCHC2-like"/>
</dbReference>
<dbReference type="AlphaFoldDB" id="R7UYY4"/>
<keyword evidence="5" id="KW-1185">Reference proteome</keyword>
<dbReference type="InterPro" id="IPR042344">
    <property type="entry name" value="ZCCHC14"/>
</dbReference>
<evidence type="ECO:0000259" key="2">
    <source>
        <dbReference type="Pfam" id="PF26034"/>
    </source>
</evidence>
<evidence type="ECO:0000313" key="3">
    <source>
        <dbReference type="EMBL" id="ELU11783.1"/>
    </source>
</evidence>
<dbReference type="EMBL" id="KB296425">
    <property type="protein sequence ID" value="ELU11783.1"/>
    <property type="molecule type" value="Genomic_DNA"/>
</dbReference>
<dbReference type="EnsemblMetazoa" id="CapteT97926">
    <property type="protein sequence ID" value="CapteP97926"/>
    <property type="gene ID" value="CapteG97926"/>
</dbReference>
<sequence length="184" mass="21064">MVCQGDISIWFRRARGSERIEVLSGLLQLCNPLELRFIGTCVEDLAKKDFVSLREDELKANDTAQLLELSKGSIFDDRTRSKLLFSVSLLHSLNTVCAHVLYEVLSHIQAEILQHQVYCMDGKSHLLNPNIVDDILLLFTMSTNHPAFTFSERQQLYSIFKNVERLIAEFLAKVRAHSYILPLN</sequence>
<organism evidence="3">
    <name type="scientific">Capitella teleta</name>
    <name type="common">Polychaete worm</name>
    <dbReference type="NCBI Taxonomy" id="283909"/>
    <lineage>
        <taxon>Eukaryota</taxon>
        <taxon>Metazoa</taxon>
        <taxon>Spiralia</taxon>
        <taxon>Lophotrochozoa</taxon>
        <taxon>Annelida</taxon>
        <taxon>Polychaeta</taxon>
        <taxon>Sedentaria</taxon>
        <taxon>Scolecida</taxon>
        <taxon>Capitellidae</taxon>
        <taxon>Capitella</taxon>
    </lineage>
</organism>
<reference evidence="5" key="1">
    <citation type="submission" date="2012-12" db="EMBL/GenBank/DDBJ databases">
        <authorList>
            <person name="Hellsten U."/>
            <person name="Grimwood J."/>
            <person name="Chapman J.A."/>
            <person name="Shapiro H."/>
            <person name="Aerts A."/>
            <person name="Otillar R.P."/>
            <person name="Terry A.Y."/>
            <person name="Boore J.L."/>
            <person name="Simakov O."/>
            <person name="Marletaz F."/>
            <person name="Cho S.-J."/>
            <person name="Edsinger-Gonzales E."/>
            <person name="Havlak P."/>
            <person name="Kuo D.-H."/>
            <person name="Larsson T."/>
            <person name="Lv J."/>
            <person name="Arendt D."/>
            <person name="Savage R."/>
            <person name="Osoegawa K."/>
            <person name="de Jong P."/>
            <person name="Lindberg D.R."/>
            <person name="Seaver E.C."/>
            <person name="Weisblat D.A."/>
            <person name="Putnam N.H."/>
            <person name="Grigoriev I.V."/>
            <person name="Rokhsar D.S."/>
        </authorList>
    </citation>
    <scope>NUCLEOTIDE SEQUENCE</scope>
    <source>
        <strain evidence="5">I ESC-2004</strain>
    </source>
</reference>
<dbReference type="InterPro" id="IPR057327">
    <property type="entry name" value="Vts1_dom"/>
</dbReference>
<evidence type="ECO:0000313" key="5">
    <source>
        <dbReference type="Proteomes" id="UP000014760"/>
    </source>
</evidence>
<proteinExistence type="predicted"/>
<dbReference type="Proteomes" id="UP000014760">
    <property type="component" value="Unassembled WGS sequence"/>
</dbReference>
<dbReference type="Pfam" id="PF26034">
    <property type="entry name" value="PHAT_SMAUG"/>
    <property type="match status" value="1"/>
</dbReference>
<name>R7UYY4_CAPTE</name>
<dbReference type="PANTHER" id="PTHR16195:SF16">
    <property type="entry name" value="ZINC FINGER CCHC DOMAIN-CONTAINING PROTEIN 14"/>
    <property type="match status" value="1"/>
</dbReference>
<evidence type="ECO:0000313" key="4">
    <source>
        <dbReference type="EnsemblMetazoa" id="CapteP97926"/>
    </source>
</evidence>
<reference evidence="4" key="3">
    <citation type="submission" date="2015-06" db="UniProtKB">
        <authorList>
            <consortium name="EnsemblMetazoa"/>
        </authorList>
    </citation>
    <scope>IDENTIFICATION</scope>
</reference>
<dbReference type="Pfam" id="PF25479">
    <property type="entry name" value="Vts1"/>
    <property type="match status" value="1"/>
</dbReference>
<feature type="domain" description="SMAUG/ZCCHC2-like PHAT" evidence="2">
    <location>
        <begin position="53"/>
        <end position="166"/>
    </location>
</feature>
<dbReference type="STRING" id="283909.R7UYY4"/>
<gene>
    <name evidence="3" type="ORF">CAPTEDRAFT_97926</name>
</gene>
<dbReference type="HOGENOM" id="CLU_081467_1_0_1"/>
<dbReference type="EMBL" id="AMQN01005613">
    <property type="status" value="NOT_ANNOTATED_CDS"/>
    <property type="molecule type" value="Genomic_DNA"/>
</dbReference>
<dbReference type="PANTHER" id="PTHR16195">
    <property type="entry name" value="ZINC FINGER CCHC DOMAIN CONTAINING PROTEIN"/>
    <property type="match status" value="1"/>
</dbReference>
<protein>
    <submittedName>
        <fullName evidence="3 4">Uncharacterized protein</fullName>
    </submittedName>
</protein>
<accession>R7UYY4</accession>
<dbReference type="OrthoDB" id="6361509at2759"/>
<dbReference type="OMA" id="YLPMSAC"/>
<evidence type="ECO:0000259" key="1">
    <source>
        <dbReference type="Pfam" id="PF25479"/>
    </source>
</evidence>
<feature type="domain" description="RNA-binding protein vts1-like alpha-helical" evidence="1">
    <location>
        <begin position="5"/>
        <end position="48"/>
    </location>
</feature>